<accession>A0A8H5GS74</accession>
<dbReference type="GO" id="GO:0005829">
    <property type="term" value="C:cytosol"/>
    <property type="evidence" value="ECO:0007669"/>
    <property type="project" value="TreeGrafter"/>
</dbReference>
<evidence type="ECO:0000313" key="9">
    <source>
        <dbReference type="Proteomes" id="UP000559256"/>
    </source>
</evidence>
<dbReference type="GO" id="GO:0004359">
    <property type="term" value="F:glutaminase activity"/>
    <property type="evidence" value="ECO:0007669"/>
    <property type="project" value="UniProtKB-EC"/>
</dbReference>
<sequence length="356" mass="38790">MLNGTGYPSSGLNDTIQVTIGILGGYLHCGHSFSRTDASFALLPFLSQSRRYRLPCPDAALQGAFVEHQTALERLDLRQGMDGTSEARRRIDRKVRVVLVKTKEDLDVCHALIIPGGESTTISLVAQRSGLFQPLKDFIHAQRKPVWGTCAGAILLSRTVVGAKKGGQELLGGMGVVIERNGWGSQVESFEAPLQVPGLRDPQTPFTGIFIRAPVILSLDQSSFSSPSPPQTLPPSIEIIACLPSDVIPHAKPLFLPSLSTSSSSSSTSELHTHTLANPNLYPDHHPDPHKNTQGTDTQGIGIETTQGIVALRQSNLFLTTFHPELTDDTRFHEFFVRECVMPCILQISKKNETIE</sequence>
<comment type="catalytic activity">
    <reaction evidence="6">
        <text>L-glutamine + H2O = L-glutamate + NH4(+)</text>
        <dbReference type="Rhea" id="RHEA:15889"/>
        <dbReference type="ChEBI" id="CHEBI:15377"/>
        <dbReference type="ChEBI" id="CHEBI:28938"/>
        <dbReference type="ChEBI" id="CHEBI:29985"/>
        <dbReference type="ChEBI" id="CHEBI:58359"/>
        <dbReference type="EC" id="3.5.1.2"/>
    </reaction>
</comment>
<dbReference type="PROSITE" id="PS51130">
    <property type="entry name" value="PDXT_SNO_2"/>
    <property type="match status" value="1"/>
</dbReference>
<dbReference type="PROSITE" id="PS01236">
    <property type="entry name" value="PDXT_SNO_1"/>
    <property type="match status" value="1"/>
</dbReference>
<dbReference type="Proteomes" id="UP000559256">
    <property type="component" value="Unassembled WGS sequence"/>
</dbReference>
<keyword evidence="3" id="KW-0378">Hydrolase</keyword>
<dbReference type="OrthoDB" id="2039at2759"/>
<dbReference type="SUPFAM" id="SSF52317">
    <property type="entry name" value="Class I glutamine amidotransferase-like"/>
    <property type="match status" value="1"/>
</dbReference>
<dbReference type="InterPro" id="IPR002161">
    <property type="entry name" value="PdxT/SNO"/>
</dbReference>
<dbReference type="PANTHER" id="PTHR31559:SF0">
    <property type="entry name" value="PYRIDOXAL 5'-PHOSPHATE SYNTHASE SUBUNIT SNO1-RELATED"/>
    <property type="match status" value="1"/>
</dbReference>
<dbReference type="GO" id="GO:1903600">
    <property type="term" value="C:glutaminase complex"/>
    <property type="evidence" value="ECO:0007669"/>
    <property type="project" value="TreeGrafter"/>
</dbReference>
<dbReference type="InterPro" id="IPR029062">
    <property type="entry name" value="Class_I_gatase-like"/>
</dbReference>
<evidence type="ECO:0000256" key="7">
    <source>
        <dbReference type="SAM" id="MobiDB-lite"/>
    </source>
</evidence>
<dbReference type="GO" id="GO:0016829">
    <property type="term" value="F:lyase activity"/>
    <property type="evidence" value="ECO:0007669"/>
    <property type="project" value="UniProtKB-KW"/>
</dbReference>
<keyword evidence="5" id="KW-0456">Lyase</keyword>
<evidence type="ECO:0000256" key="3">
    <source>
        <dbReference type="ARBA" id="ARBA00022801"/>
    </source>
</evidence>
<dbReference type="EC" id="3.5.1.2" evidence="2"/>
<reference evidence="8 9" key="1">
    <citation type="journal article" date="2020" name="ISME J.">
        <title>Uncovering the hidden diversity of litter-decomposition mechanisms in mushroom-forming fungi.</title>
        <authorList>
            <person name="Floudas D."/>
            <person name="Bentzer J."/>
            <person name="Ahren D."/>
            <person name="Johansson T."/>
            <person name="Persson P."/>
            <person name="Tunlid A."/>
        </authorList>
    </citation>
    <scope>NUCLEOTIDE SEQUENCE [LARGE SCALE GENOMIC DNA]</scope>
    <source>
        <strain evidence="8 9">CBS 291.85</strain>
    </source>
</reference>
<proteinExistence type="inferred from homology"/>
<evidence type="ECO:0000256" key="5">
    <source>
        <dbReference type="ARBA" id="ARBA00023239"/>
    </source>
</evidence>
<name>A0A8H5GS74_9AGAR</name>
<organism evidence="8 9">
    <name type="scientific">Tetrapyrgos nigripes</name>
    <dbReference type="NCBI Taxonomy" id="182062"/>
    <lineage>
        <taxon>Eukaryota</taxon>
        <taxon>Fungi</taxon>
        <taxon>Dikarya</taxon>
        <taxon>Basidiomycota</taxon>
        <taxon>Agaricomycotina</taxon>
        <taxon>Agaricomycetes</taxon>
        <taxon>Agaricomycetidae</taxon>
        <taxon>Agaricales</taxon>
        <taxon>Marasmiineae</taxon>
        <taxon>Marasmiaceae</taxon>
        <taxon>Tetrapyrgos</taxon>
    </lineage>
</organism>
<feature type="region of interest" description="Disordered" evidence="7">
    <location>
        <begin position="266"/>
        <end position="298"/>
    </location>
</feature>
<dbReference type="NCBIfam" id="TIGR03800">
    <property type="entry name" value="PLP_synth_Pdx2"/>
    <property type="match status" value="1"/>
</dbReference>
<feature type="compositionally biased region" description="Low complexity" evidence="7">
    <location>
        <begin position="266"/>
        <end position="276"/>
    </location>
</feature>
<evidence type="ECO:0000256" key="4">
    <source>
        <dbReference type="ARBA" id="ARBA00022962"/>
    </source>
</evidence>
<gene>
    <name evidence="8" type="ORF">D9758_006879</name>
</gene>
<keyword evidence="4" id="KW-0315">Glutamine amidotransferase</keyword>
<dbReference type="PANTHER" id="PTHR31559">
    <property type="entry name" value="PYRIDOXAL 5'-PHOSPHATE SYNTHASE SUBUNIT SNO"/>
    <property type="match status" value="1"/>
</dbReference>
<dbReference type="AlphaFoldDB" id="A0A8H5GS74"/>
<evidence type="ECO:0000256" key="6">
    <source>
        <dbReference type="ARBA" id="ARBA00049534"/>
    </source>
</evidence>
<dbReference type="GO" id="GO:0042823">
    <property type="term" value="P:pyridoxal phosphate biosynthetic process"/>
    <property type="evidence" value="ECO:0007669"/>
    <property type="project" value="InterPro"/>
</dbReference>
<comment type="caution">
    <text evidence="8">The sequence shown here is derived from an EMBL/GenBank/DDBJ whole genome shotgun (WGS) entry which is preliminary data.</text>
</comment>
<dbReference type="Pfam" id="PF01174">
    <property type="entry name" value="SNO"/>
    <property type="match status" value="2"/>
</dbReference>
<evidence type="ECO:0000256" key="2">
    <source>
        <dbReference type="ARBA" id="ARBA00012918"/>
    </source>
</evidence>
<dbReference type="GO" id="GO:0008614">
    <property type="term" value="P:pyridoxine metabolic process"/>
    <property type="evidence" value="ECO:0007669"/>
    <property type="project" value="TreeGrafter"/>
</dbReference>
<protein>
    <recommendedName>
        <fullName evidence="2">glutaminase</fullName>
        <ecNumber evidence="2">3.5.1.2</ecNumber>
    </recommendedName>
</protein>
<evidence type="ECO:0000256" key="1">
    <source>
        <dbReference type="ARBA" id="ARBA00008345"/>
    </source>
</evidence>
<comment type="similarity">
    <text evidence="1">Belongs to the glutaminase PdxT/SNO family.</text>
</comment>
<evidence type="ECO:0000313" key="8">
    <source>
        <dbReference type="EMBL" id="KAF5370276.1"/>
    </source>
</evidence>
<dbReference type="Gene3D" id="3.40.50.880">
    <property type="match status" value="1"/>
</dbReference>
<dbReference type="InterPro" id="IPR021196">
    <property type="entry name" value="PdxT/SNO_CS"/>
</dbReference>
<dbReference type="EMBL" id="JAACJM010000011">
    <property type="protein sequence ID" value="KAF5370276.1"/>
    <property type="molecule type" value="Genomic_DNA"/>
</dbReference>
<keyword evidence="9" id="KW-1185">Reference proteome</keyword>